<dbReference type="AlphaFoldDB" id="A0A0C2H5Y7"/>
<gene>
    <name evidence="2" type="ORF">ANCDUO_02732</name>
</gene>
<keyword evidence="1" id="KW-0812">Transmembrane</keyword>
<dbReference type="EMBL" id="KN726903">
    <property type="protein sequence ID" value="KIH66939.1"/>
    <property type="molecule type" value="Genomic_DNA"/>
</dbReference>
<keyword evidence="1" id="KW-1133">Transmembrane helix</keyword>
<dbReference type="PANTHER" id="PTHR31154:SF4">
    <property type="entry name" value="MEMBRANE TRANSPORTER PROTEIN"/>
    <property type="match status" value="1"/>
</dbReference>
<proteinExistence type="predicted"/>
<name>A0A0C2H5Y7_9BILA</name>
<protein>
    <submittedName>
        <fullName evidence="2">Uncharacterized protein</fullName>
    </submittedName>
</protein>
<keyword evidence="1" id="KW-0472">Membrane</keyword>
<evidence type="ECO:0000313" key="3">
    <source>
        <dbReference type="Proteomes" id="UP000054047"/>
    </source>
</evidence>
<dbReference type="PANTHER" id="PTHR31154">
    <property type="entry name" value="MEMBRANE TRANSPORTER PROTEIN"/>
    <property type="match status" value="1"/>
</dbReference>
<evidence type="ECO:0000256" key="1">
    <source>
        <dbReference type="SAM" id="Phobius"/>
    </source>
</evidence>
<dbReference type="Proteomes" id="UP000054047">
    <property type="component" value="Unassembled WGS sequence"/>
</dbReference>
<reference evidence="2 3" key="1">
    <citation type="submission" date="2013-12" db="EMBL/GenBank/DDBJ databases">
        <title>Draft genome of the parsitic nematode Ancylostoma duodenale.</title>
        <authorList>
            <person name="Mitreva M."/>
        </authorList>
    </citation>
    <scope>NUCLEOTIDE SEQUENCE [LARGE SCALE GENOMIC DNA]</scope>
    <source>
        <strain evidence="2 3">Zhejiang</strain>
    </source>
</reference>
<feature type="transmembrane region" description="Helical" evidence="1">
    <location>
        <begin position="145"/>
        <end position="164"/>
    </location>
</feature>
<accession>A0A0C2H5Y7</accession>
<sequence length="203" mass="23179">MSENVLIKPIILEPAACGNFLPSPAPLYATITAENVIRFSTSTAEFRDPPEDELGHLINLVAISRMTQKKTEKKGFFRKYFWEGQHLDESAPTSYDIPKDADFVDIMLIKYRKYVAVLIPLVVMQSFWWLTAIRYDWLSLYATHWQLPAIMLLGSTVADFRVLFPGKVLFQASHFVYMTKVQSLARYEGHSSAFSKDTAIDTT</sequence>
<dbReference type="OrthoDB" id="5846871at2759"/>
<organism evidence="2 3">
    <name type="scientific">Ancylostoma duodenale</name>
    <dbReference type="NCBI Taxonomy" id="51022"/>
    <lineage>
        <taxon>Eukaryota</taxon>
        <taxon>Metazoa</taxon>
        <taxon>Ecdysozoa</taxon>
        <taxon>Nematoda</taxon>
        <taxon>Chromadorea</taxon>
        <taxon>Rhabditida</taxon>
        <taxon>Rhabditina</taxon>
        <taxon>Rhabditomorpha</taxon>
        <taxon>Strongyloidea</taxon>
        <taxon>Ancylostomatidae</taxon>
        <taxon>Ancylostomatinae</taxon>
        <taxon>Ancylostoma</taxon>
    </lineage>
</organism>
<evidence type="ECO:0000313" key="2">
    <source>
        <dbReference type="EMBL" id="KIH66939.1"/>
    </source>
</evidence>
<feature type="transmembrane region" description="Helical" evidence="1">
    <location>
        <begin position="114"/>
        <end position="133"/>
    </location>
</feature>
<keyword evidence="3" id="KW-1185">Reference proteome</keyword>